<dbReference type="GO" id="GO:0000155">
    <property type="term" value="F:phosphorelay sensor kinase activity"/>
    <property type="evidence" value="ECO:0007669"/>
    <property type="project" value="InterPro"/>
</dbReference>
<keyword evidence="8" id="KW-1185">Reference proteome</keyword>
<name>U7QLS5_9CYAN</name>
<dbReference type="PANTHER" id="PTHR43065">
    <property type="entry name" value="SENSOR HISTIDINE KINASE"/>
    <property type="match status" value="1"/>
</dbReference>
<dbReference type="Gene3D" id="1.10.287.130">
    <property type="match status" value="1"/>
</dbReference>
<dbReference type="SMART" id="SM00387">
    <property type="entry name" value="HATPase_c"/>
    <property type="match status" value="1"/>
</dbReference>
<dbReference type="EC" id="2.7.13.3" evidence="2"/>
<evidence type="ECO:0000313" key="7">
    <source>
        <dbReference type="EMBL" id="ERT08237.1"/>
    </source>
</evidence>
<dbReference type="CDD" id="cd00082">
    <property type="entry name" value="HisKA"/>
    <property type="match status" value="1"/>
</dbReference>
<dbReference type="Gene3D" id="3.30.565.10">
    <property type="entry name" value="Histidine kinase-like ATPase, C-terminal domain"/>
    <property type="match status" value="1"/>
</dbReference>
<dbReference type="InterPro" id="IPR004358">
    <property type="entry name" value="Sig_transdc_His_kin-like_C"/>
</dbReference>
<feature type="domain" description="Histidine kinase" evidence="6">
    <location>
        <begin position="185"/>
        <end position="461"/>
    </location>
</feature>
<dbReference type="SUPFAM" id="SSF47384">
    <property type="entry name" value="Homodimeric domain of signal transducing histidine kinase"/>
    <property type="match status" value="1"/>
</dbReference>
<keyword evidence="5" id="KW-0902">Two-component regulatory system</keyword>
<comment type="catalytic activity">
    <reaction evidence="1">
        <text>ATP + protein L-histidine = ADP + protein N-phospho-L-histidine.</text>
        <dbReference type="EC" id="2.7.13.3"/>
    </reaction>
</comment>
<evidence type="ECO:0000259" key="6">
    <source>
        <dbReference type="PROSITE" id="PS50109"/>
    </source>
</evidence>
<evidence type="ECO:0000256" key="2">
    <source>
        <dbReference type="ARBA" id="ARBA00012438"/>
    </source>
</evidence>
<keyword evidence="3" id="KW-0597">Phosphoprotein</keyword>
<evidence type="ECO:0000313" key="8">
    <source>
        <dbReference type="Proteomes" id="UP000017127"/>
    </source>
</evidence>
<dbReference type="InterPro" id="IPR003661">
    <property type="entry name" value="HisK_dim/P_dom"/>
</dbReference>
<dbReference type="InterPro" id="IPR003594">
    <property type="entry name" value="HATPase_dom"/>
</dbReference>
<organism evidence="7 8">
    <name type="scientific">Lyngbya aestuarii BL J</name>
    <dbReference type="NCBI Taxonomy" id="1348334"/>
    <lineage>
        <taxon>Bacteria</taxon>
        <taxon>Bacillati</taxon>
        <taxon>Cyanobacteriota</taxon>
        <taxon>Cyanophyceae</taxon>
        <taxon>Oscillatoriophycideae</taxon>
        <taxon>Oscillatoriales</taxon>
        <taxon>Microcoleaceae</taxon>
        <taxon>Lyngbya</taxon>
    </lineage>
</organism>
<comment type="caution">
    <text evidence="7">The sequence shown here is derived from an EMBL/GenBank/DDBJ whole genome shotgun (WGS) entry which is preliminary data.</text>
</comment>
<dbReference type="Proteomes" id="UP000017127">
    <property type="component" value="Unassembled WGS sequence"/>
</dbReference>
<keyword evidence="4 7" id="KW-0418">Kinase</keyword>
<dbReference type="Pfam" id="PF02518">
    <property type="entry name" value="HATPase_c"/>
    <property type="match status" value="1"/>
</dbReference>
<evidence type="ECO:0000256" key="4">
    <source>
        <dbReference type="ARBA" id="ARBA00022777"/>
    </source>
</evidence>
<dbReference type="InterPro" id="IPR036890">
    <property type="entry name" value="HATPase_C_sf"/>
</dbReference>
<dbReference type="EMBL" id="AUZM01000012">
    <property type="protein sequence ID" value="ERT08237.1"/>
    <property type="molecule type" value="Genomic_DNA"/>
</dbReference>
<accession>U7QLS5</accession>
<dbReference type="Pfam" id="PF00512">
    <property type="entry name" value="HisKA"/>
    <property type="match status" value="1"/>
</dbReference>
<dbReference type="PRINTS" id="PR00344">
    <property type="entry name" value="BCTRLSENSOR"/>
</dbReference>
<dbReference type="SMART" id="SM00388">
    <property type="entry name" value="HisKA"/>
    <property type="match status" value="1"/>
</dbReference>
<dbReference type="PROSITE" id="PS50109">
    <property type="entry name" value="HIS_KIN"/>
    <property type="match status" value="1"/>
</dbReference>
<evidence type="ECO:0000256" key="3">
    <source>
        <dbReference type="ARBA" id="ARBA00022553"/>
    </source>
</evidence>
<dbReference type="InterPro" id="IPR005467">
    <property type="entry name" value="His_kinase_dom"/>
</dbReference>
<dbReference type="InterPro" id="IPR036097">
    <property type="entry name" value="HisK_dim/P_sf"/>
</dbReference>
<dbReference type="PANTHER" id="PTHR43065:SF48">
    <property type="entry name" value="HISTIDINE KINASE"/>
    <property type="match status" value="1"/>
</dbReference>
<sequence>MTSESLFSSSSVFLTQEIHLESTLQDLPLYSFTVDIEQPGVALTRIFETHPFIPGIILTDQGKFVGIISHRRFLKMLSRPYGRELFLNRSIRLLQRFVSDKLLLLSGNTPILEAAKKAVQRDTEMLYEPIVVRLFPEEYQVLDTQQLLLAQSYLHQLATQLLHEKTQAQLIQTEKLVLLGQMVAGLAHELRNPLNCISGNSKFIQESYETISMVLAAYEQKFPDSGNDIKHLKENLDLEFVKQDFPDLLKSIQVSSERMNQLVSSLRSFSYMDDSCKQETDIHDCLDSTLLILKSRLKMGIEVVKDYDNLPLFPCYPGQLSQVFMNLIANSIDALEEQMKKDWNYSPTICIQTKIKLLSDSDFNSYHHSLSNHEFSLERSDLDETKDYLYIKISDNGLGIPDEIQAKIFDNFFTTKPIGKGTGLGLAISHQIIVEKHGGQLILNSTLGEGTEFEILLPMESQDLSDSE</sequence>
<evidence type="ECO:0000256" key="1">
    <source>
        <dbReference type="ARBA" id="ARBA00000085"/>
    </source>
</evidence>
<keyword evidence="4 7" id="KW-0808">Transferase</keyword>
<protein>
    <recommendedName>
        <fullName evidence="2">histidine kinase</fullName>
        <ecNumber evidence="2">2.7.13.3</ecNumber>
    </recommendedName>
</protein>
<gene>
    <name evidence="7" type="ORF">M595_1749</name>
</gene>
<reference evidence="7 8" key="1">
    <citation type="journal article" date="2013" name="Front. Microbiol.">
        <title>Comparative genomic analyses of the cyanobacterium, Lyngbya aestuarii BL J, a powerful hydrogen producer.</title>
        <authorList>
            <person name="Kothari A."/>
            <person name="Vaughn M."/>
            <person name="Garcia-Pichel F."/>
        </authorList>
    </citation>
    <scope>NUCLEOTIDE SEQUENCE [LARGE SCALE GENOMIC DNA]</scope>
    <source>
        <strain evidence="7 8">BL J</strain>
    </source>
</reference>
<dbReference type="SUPFAM" id="SSF55874">
    <property type="entry name" value="ATPase domain of HSP90 chaperone/DNA topoisomerase II/histidine kinase"/>
    <property type="match status" value="1"/>
</dbReference>
<evidence type="ECO:0000256" key="5">
    <source>
        <dbReference type="ARBA" id="ARBA00023012"/>
    </source>
</evidence>
<dbReference type="AlphaFoldDB" id="U7QLS5"/>
<proteinExistence type="predicted"/>